<reference evidence="2 3" key="1">
    <citation type="submission" date="2019-02" db="EMBL/GenBank/DDBJ databases">
        <title>Deep-cultivation of Planctomycetes and their phenomic and genomic characterization uncovers novel biology.</title>
        <authorList>
            <person name="Wiegand S."/>
            <person name="Jogler M."/>
            <person name="Boedeker C."/>
            <person name="Pinto D."/>
            <person name="Vollmers J."/>
            <person name="Rivas-Marin E."/>
            <person name="Kohn T."/>
            <person name="Peeters S.H."/>
            <person name="Heuer A."/>
            <person name="Rast P."/>
            <person name="Oberbeckmann S."/>
            <person name="Bunk B."/>
            <person name="Jeske O."/>
            <person name="Meyerdierks A."/>
            <person name="Storesund J.E."/>
            <person name="Kallscheuer N."/>
            <person name="Luecker S."/>
            <person name="Lage O.M."/>
            <person name="Pohl T."/>
            <person name="Merkel B.J."/>
            <person name="Hornburger P."/>
            <person name="Mueller R.-W."/>
            <person name="Bruemmer F."/>
            <person name="Labrenz M."/>
            <person name="Spormann A.M."/>
            <person name="Op Den Camp H."/>
            <person name="Overmann J."/>
            <person name="Amann R."/>
            <person name="Jetten M.S.M."/>
            <person name="Mascher T."/>
            <person name="Medema M.H."/>
            <person name="Devos D.P."/>
            <person name="Kaster A.-K."/>
            <person name="Ovreas L."/>
            <person name="Rohde M."/>
            <person name="Galperin M.Y."/>
            <person name="Jogler C."/>
        </authorList>
    </citation>
    <scope>NUCLEOTIDE SEQUENCE [LARGE SCALE GENOMIC DNA]</scope>
    <source>
        <strain evidence="2 3">Pan54</strain>
    </source>
</reference>
<evidence type="ECO:0000256" key="1">
    <source>
        <dbReference type="SAM" id="MobiDB-lite"/>
    </source>
</evidence>
<evidence type="ECO:0000313" key="3">
    <source>
        <dbReference type="Proteomes" id="UP000316095"/>
    </source>
</evidence>
<feature type="region of interest" description="Disordered" evidence="1">
    <location>
        <begin position="263"/>
        <end position="294"/>
    </location>
</feature>
<dbReference type="RefSeq" id="WP_146502515.1">
    <property type="nucleotide sequence ID" value="NZ_SJPG01000001.1"/>
</dbReference>
<dbReference type="Proteomes" id="UP000316095">
    <property type="component" value="Unassembled WGS sequence"/>
</dbReference>
<evidence type="ECO:0000313" key="2">
    <source>
        <dbReference type="EMBL" id="TWT60382.1"/>
    </source>
</evidence>
<keyword evidence="3" id="KW-1185">Reference proteome</keyword>
<feature type="compositionally biased region" description="Basic and acidic residues" evidence="1">
    <location>
        <begin position="272"/>
        <end position="294"/>
    </location>
</feature>
<name>A0A5C5XEQ6_9PLAN</name>
<dbReference type="OrthoDB" id="274382at2"/>
<dbReference type="PROSITE" id="PS51257">
    <property type="entry name" value="PROKAR_LIPOPROTEIN"/>
    <property type="match status" value="1"/>
</dbReference>
<proteinExistence type="predicted"/>
<sequence length="294" mass="33992">MVSKSIATVFMMCLTLLTGCSKEEKVFNEVKHPHELLKASEVSQFLKIVHGLPDHQLPPLPLLFTQAPEWEFDRELTIAGLVREFQKSNGRHWLSASVVSRLENDQLLQKLLDEYQLSTRQFLGLAESVCMAAARTFYTDKDKLEMIIREGRIKLAQLQKQQDIFATLPEEDKYEVIHQAAWIARVDRAENLIDVPLENVELIQRHWDVISPFLPMECQQDPMSDIIDTLHVYGMPFEELPGTGLDSELTWTPSDHRVRIEHATEQQISDYDLEKSHRNTKSLAERDDKTDRDL</sequence>
<gene>
    <name evidence="2" type="ORF">Pan54_10960</name>
</gene>
<comment type="caution">
    <text evidence="2">The sequence shown here is derived from an EMBL/GenBank/DDBJ whole genome shotgun (WGS) entry which is preliminary data.</text>
</comment>
<organism evidence="2 3">
    <name type="scientific">Rubinisphaera italica</name>
    <dbReference type="NCBI Taxonomy" id="2527969"/>
    <lineage>
        <taxon>Bacteria</taxon>
        <taxon>Pseudomonadati</taxon>
        <taxon>Planctomycetota</taxon>
        <taxon>Planctomycetia</taxon>
        <taxon>Planctomycetales</taxon>
        <taxon>Planctomycetaceae</taxon>
        <taxon>Rubinisphaera</taxon>
    </lineage>
</organism>
<dbReference type="EMBL" id="SJPG01000001">
    <property type="protein sequence ID" value="TWT60382.1"/>
    <property type="molecule type" value="Genomic_DNA"/>
</dbReference>
<dbReference type="AlphaFoldDB" id="A0A5C5XEQ6"/>
<protein>
    <submittedName>
        <fullName evidence="2">Uncharacterized protein</fullName>
    </submittedName>
</protein>
<accession>A0A5C5XEQ6</accession>